<dbReference type="AlphaFoldDB" id="A0A517YYI9"/>
<reference evidence="1 2" key="1">
    <citation type="submission" date="2019-02" db="EMBL/GenBank/DDBJ databases">
        <title>Deep-cultivation of Planctomycetes and their phenomic and genomic characterization uncovers novel biology.</title>
        <authorList>
            <person name="Wiegand S."/>
            <person name="Jogler M."/>
            <person name="Boedeker C."/>
            <person name="Pinto D."/>
            <person name="Vollmers J."/>
            <person name="Rivas-Marin E."/>
            <person name="Kohn T."/>
            <person name="Peeters S.H."/>
            <person name="Heuer A."/>
            <person name="Rast P."/>
            <person name="Oberbeckmann S."/>
            <person name="Bunk B."/>
            <person name="Jeske O."/>
            <person name="Meyerdierks A."/>
            <person name="Storesund J.E."/>
            <person name="Kallscheuer N."/>
            <person name="Luecker S."/>
            <person name="Lage O.M."/>
            <person name="Pohl T."/>
            <person name="Merkel B.J."/>
            <person name="Hornburger P."/>
            <person name="Mueller R.-W."/>
            <person name="Bruemmer F."/>
            <person name="Labrenz M."/>
            <person name="Spormann A.M."/>
            <person name="Op den Camp H."/>
            <person name="Overmann J."/>
            <person name="Amann R."/>
            <person name="Jetten M.S.M."/>
            <person name="Mascher T."/>
            <person name="Medema M.H."/>
            <person name="Devos D.P."/>
            <person name="Kaster A.-K."/>
            <person name="Ovreas L."/>
            <person name="Rohde M."/>
            <person name="Galperin M.Y."/>
            <person name="Jogler C."/>
        </authorList>
    </citation>
    <scope>NUCLEOTIDE SEQUENCE [LARGE SCALE GENOMIC DNA]</scope>
    <source>
        <strain evidence="1 2">KS4</strain>
    </source>
</reference>
<keyword evidence="2" id="KW-1185">Reference proteome</keyword>
<evidence type="ECO:0000313" key="2">
    <source>
        <dbReference type="Proteomes" id="UP000317369"/>
    </source>
</evidence>
<dbReference type="Proteomes" id="UP000317369">
    <property type="component" value="Chromosome"/>
</dbReference>
<proteinExistence type="predicted"/>
<protein>
    <submittedName>
        <fullName evidence="1">Uncharacterized protein</fullName>
    </submittedName>
</protein>
<sequence>MNPFNMKYDEFEMIAKCFNKGSYKLSDYPIIGRGFKTIDNRHSEANIFMKVLYHDPCFHLFAPSLNARANLRSILG</sequence>
<dbReference type="EMBL" id="CP036425">
    <property type="protein sequence ID" value="QDU35295.1"/>
    <property type="molecule type" value="Genomic_DNA"/>
</dbReference>
<name>A0A517YYI9_9BACT</name>
<organism evidence="1 2">
    <name type="scientific">Poriferisphaera corsica</name>
    <dbReference type="NCBI Taxonomy" id="2528020"/>
    <lineage>
        <taxon>Bacteria</taxon>
        <taxon>Pseudomonadati</taxon>
        <taxon>Planctomycetota</taxon>
        <taxon>Phycisphaerae</taxon>
        <taxon>Phycisphaerales</taxon>
        <taxon>Phycisphaeraceae</taxon>
        <taxon>Poriferisphaera</taxon>
    </lineage>
</organism>
<evidence type="ECO:0000313" key="1">
    <source>
        <dbReference type="EMBL" id="QDU35295.1"/>
    </source>
</evidence>
<accession>A0A517YYI9</accession>
<gene>
    <name evidence="1" type="ORF">KS4_33760</name>
</gene>
<dbReference type="KEGG" id="pcor:KS4_33760"/>